<dbReference type="InterPro" id="IPR006597">
    <property type="entry name" value="Sel1-like"/>
</dbReference>
<dbReference type="InterPro" id="IPR052945">
    <property type="entry name" value="Mitotic_Regulator"/>
</dbReference>
<dbReference type="Gene3D" id="1.10.287.1490">
    <property type="match status" value="1"/>
</dbReference>
<dbReference type="Pfam" id="PF08238">
    <property type="entry name" value="Sel1"/>
    <property type="match status" value="4"/>
</dbReference>
<evidence type="ECO:0000313" key="4">
    <source>
        <dbReference type="Proteomes" id="UP000237682"/>
    </source>
</evidence>
<evidence type="ECO:0000256" key="2">
    <source>
        <dbReference type="SAM" id="MobiDB-lite"/>
    </source>
</evidence>
<organism evidence="3 4">
    <name type="scientific">Labrys okinawensis</name>
    <dbReference type="NCBI Taxonomy" id="346911"/>
    <lineage>
        <taxon>Bacteria</taxon>
        <taxon>Pseudomonadati</taxon>
        <taxon>Pseudomonadota</taxon>
        <taxon>Alphaproteobacteria</taxon>
        <taxon>Hyphomicrobiales</taxon>
        <taxon>Xanthobacteraceae</taxon>
        <taxon>Labrys</taxon>
    </lineage>
</organism>
<dbReference type="SMART" id="SM00671">
    <property type="entry name" value="SEL1"/>
    <property type="match status" value="4"/>
</dbReference>
<proteinExistence type="predicted"/>
<dbReference type="InterPro" id="IPR011990">
    <property type="entry name" value="TPR-like_helical_dom_sf"/>
</dbReference>
<keyword evidence="4" id="KW-1185">Reference proteome</keyword>
<dbReference type="PANTHER" id="PTHR43628:SF1">
    <property type="entry name" value="CHITIN SYNTHASE REGULATORY FACTOR 2-RELATED"/>
    <property type="match status" value="1"/>
</dbReference>
<dbReference type="SUPFAM" id="SSF81901">
    <property type="entry name" value="HCP-like"/>
    <property type="match status" value="1"/>
</dbReference>
<dbReference type="Proteomes" id="UP000237682">
    <property type="component" value="Unassembled WGS sequence"/>
</dbReference>
<feature type="coiled-coil region" evidence="1">
    <location>
        <begin position="221"/>
        <end position="265"/>
    </location>
</feature>
<accession>A0A2S9Q7J6</accession>
<gene>
    <name evidence="3" type="ORF">C5L14_22965</name>
</gene>
<dbReference type="AlphaFoldDB" id="A0A2S9Q7J6"/>
<evidence type="ECO:0000256" key="1">
    <source>
        <dbReference type="SAM" id="Coils"/>
    </source>
</evidence>
<dbReference type="Gene3D" id="1.25.40.10">
    <property type="entry name" value="Tetratricopeptide repeat domain"/>
    <property type="match status" value="1"/>
</dbReference>
<feature type="compositionally biased region" description="Polar residues" evidence="2">
    <location>
        <begin position="502"/>
        <end position="515"/>
    </location>
</feature>
<name>A0A2S9Q7J6_9HYPH</name>
<evidence type="ECO:0008006" key="5">
    <source>
        <dbReference type="Google" id="ProtNLM"/>
    </source>
</evidence>
<dbReference type="PANTHER" id="PTHR43628">
    <property type="entry name" value="ACTIVATOR OF C KINASE PROTEIN 1-RELATED"/>
    <property type="match status" value="1"/>
</dbReference>
<sequence length="803" mass="85389">MRALRTALSMRFQPGFPGKKTGRGVRIRPFAGMGSQMSQVASWSVEGVDSQTREAATILARRSGMTLAQWLKTTVAEQKLHEPPLFEAQSDLPESPLAAIARRLAKTEGRYSGSDSEKPMLGSRTVEVSAAVLARHIRASEARMAGLIEQLIHRQEQSEAQLAALVDALVDGFAGRPASAAPAGADDALDALTRDLEQRIAGMADRIGSSVAAPSASPAPRDDLSEQIAALTREVAELRRSHPPAASSQEDLAGLRAEVADLSRHVANIRSPEQFARLDKKLDLLARQAQDPAVLAALQRETADIRARLGDLVRHPESAHDLHEKIDALRQVVDDMQSSTDASLTGLMARLEGLNGRVVDEAAFSALERQIAAMAGSIEGLAGGGPGPAQMREAFGETLAGSALAALPEELQRIYRELRQYQQDDVRDTRAALDALQSLLHQLGTRLSAVEDLIRSRGGAVVAGPPDLSEVPPLFGRERPDDVTWSDDLPRSLAGDGLRSSFADTPHNSSRPSQVSALGAGGSPPPGGTRSAFIAAARRAARAANEAEGAITREENDPVTGGEPFYKRHKRPILLGLAAVTMMLGALQGGKAGAAPSSRPVTRLSTSAAPQMRPAIAIPKPEQAGQALAWFEEARRLDRPDAPTQDLAKAAGLYRQAAQMGYTPALFLLGRAYDKGRGVGQDAVLAGLWYQRAAEHGSVNAMYNLAVLYANGSVMGAPDYEQAARWFHQAAEKGHVASQYNYALLAARGLGTPRDLAVSYRFLALAAAAGDADALMKLAEIEPRLTPSQRAALDSGKAAHHPC</sequence>
<dbReference type="EMBL" id="PUEJ01000009">
    <property type="protein sequence ID" value="PRH85309.1"/>
    <property type="molecule type" value="Genomic_DNA"/>
</dbReference>
<comment type="caution">
    <text evidence="3">The sequence shown here is derived from an EMBL/GenBank/DDBJ whole genome shotgun (WGS) entry which is preliminary data.</text>
</comment>
<dbReference type="OrthoDB" id="5295703at2"/>
<feature type="region of interest" description="Disordered" evidence="2">
    <location>
        <begin position="469"/>
        <end position="531"/>
    </location>
</feature>
<protein>
    <recommendedName>
        <fullName evidence="5">Localization factor PodJS</fullName>
    </recommendedName>
</protein>
<keyword evidence="1" id="KW-0175">Coiled coil</keyword>
<evidence type="ECO:0000313" key="3">
    <source>
        <dbReference type="EMBL" id="PRH85309.1"/>
    </source>
</evidence>
<reference evidence="3 4" key="1">
    <citation type="submission" date="2018-02" db="EMBL/GenBank/DDBJ databases">
        <title>Whole genome sequencing of endophytic bacterium.</title>
        <authorList>
            <person name="Eedara R."/>
            <person name="Podile A.R."/>
        </authorList>
    </citation>
    <scope>NUCLEOTIDE SEQUENCE [LARGE SCALE GENOMIC DNA]</scope>
    <source>
        <strain evidence="3 4">RP1T</strain>
    </source>
</reference>